<dbReference type="EMBL" id="JACSEA010000006">
    <property type="protein sequence ID" value="KAF7399073.1"/>
    <property type="molecule type" value="Genomic_DNA"/>
</dbReference>
<gene>
    <name evidence="2" type="ORF">HZH66_006970</name>
</gene>
<proteinExistence type="predicted"/>
<feature type="signal peptide" evidence="1">
    <location>
        <begin position="1"/>
        <end position="22"/>
    </location>
</feature>
<comment type="caution">
    <text evidence="2">The sequence shown here is derived from an EMBL/GenBank/DDBJ whole genome shotgun (WGS) entry which is preliminary data.</text>
</comment>
<accession>A0A834K2S5</accession>
<evidence type="ECO:0000313" key="2">
    <source>
        <dbReference type="EMBL" id="KAF7399073.1"/>
    </source>
</evidence>
<protein>
    <submittedName>
        <fullName evidence="2">Uncharacterized protein</fullName>
    </submittedName>
</protein>
<sequence>MMAFEWLITITSLAMLPDYEEGSLRCCWFTDKPDLCLKRSSPDYDRYPDIRNYCTTTWGFMKKTLLGGKGSHATGMGNRITMLSNQKDNRYGEIEVEKWQSRMIADFKESCRLDARSFALLEKLLLDLSGFCETSLPVLRGFVEDKRFFRVVSMRLFSGCDGPR</sequence>
<feature type="chain" id="PRO_5032740087" evidence="1">
    <location>
        <begin position="23"/>
        <end position="164"/>
    </location>
</feature>
<keyword evidence="3" id="KW-1185">Reference proteome</keyword>
<keyword evidence="1" id="KW-0732">Signal</keyword>
<name>A0A834K2S5_VESVU</name>
<organism evidence="2 3">
    <name type="scientific">Vespula vulgaris</name>
    <name type="common">Yellow jacket</name>
    <name type="synonym">Wasp</name>
    <dbReference type="NCBI Taxonomy" id="7454"/>
    <lineage>
        <taxon>Eukaryota</taxon>
        <taxon>Metazoa</taxon>
        <taxon>Ecdysozoa</taxon>
        <taxon>Arthropoda</taxon>
        <taxon>Hexapoda</taxon>
        <taxon>Insecta</taxon>
        <taxon>Pterygota</taxon>
        <taxon>Neoptera</taxon>
        <taxon>Endopterygota</taxon>
        <taxon>Hymenoptera</taxon>
        <taxon>Apocrita</taxon>
        <taxon>Aculeata</taxon>
        <taxon>Vespoidea</taxon>
        <taxon>Vespidae</taxon>
        <taxon>Vespinae</taxon>
        <taxon>Vespula</taxon>
    </lineage>
</organism>
<dbReference type="AlphaFoldDB" id="A0A834K2S5"/>
<evidence type="ECO:0000313" key="3">
    <source>
        <dbReference type="Proteomes" id="UP000614350"/>
    </source>
</evidence>
<evidence type="ECO:0000256" key="1">
    <source>
        <dbReference type="SAM" id="SignalP"/>
    </source>
</evidence>
<reference evidence="2" key="1">
    <citation type="journal article" date="2020" name="G3 (Bethesda)">
        <title>High-Quality Assemblies for Three Invasive Social Wasps from the &lt;i&gt;Vespula&lt;/i&gt; Genus.</title>
        <authorList>
            <person name="Harrop T.W.R."/>
            <person name="Guhlin J."/>
            <person name="McLaughlin G.M."/>
            <person name="Permina E."/>
            <person name="Stockwell P."/>
            <person name="Gilligan J."/>
            <person name="Le Lec M.F."/>
            <person name="Gruber M.A.M."/>
            <person name="Quinn O."/>
            <person name="Lovegrove M."/>
            <person name="Duncan E.J."/>
            <person name="Remnant E.J."/>
            <person name="Van Eeckhoven J."/>
            <person name="Graham B."/>
            <person name="Knapp R.A."/>
            <person name="Langford K.W."/>
            <person name="Kronenberg Z."/>
            <person name="Press M.O."/>
            <person name="Eacker S.M."/>
            <person name="Wilson-Rankin E.E."/>
            <person name="Purcell J."/>
            <person name="Lester P.J."/>
            <person name="Dearden P.K."/>
        </authorList>
    </citation>
    <scope>NUCLEOTIDE SEQUENCE</scope>
    <source>
        <strain evidence="2">Marl-1</strain>
    </source>
</reference>
<dbReference type="Proteomes" id="UP000614350">
    <property type="component" value="Unassembled WGS sequence"/>
</dbReference>